<dbReference type="RefSeq" id="WP_345387613.1">
    <property type="nucleotide sequence ID" value="NZ_BAABHG010000002.1"/>
</dbReference>
<dbReference type="Proteomes" id="UP001597419">
    <property type="component" value="Unassembled WGS sequence"/>
</dbReference>
<sequence>MTGHDTELDIDRSLAVIRPVLDTSPADVERLLAELDNVVRTPSFTVDLFVGPATGIAEQIRSTLPPRDHEAAGLGLVIGLNRAFTAYNDEHRASRGTLVLLGSLAGHDLVRVARSRKRRMEPQALRADYENGVPVTKLAEQCGVSLSTMYRRLRRAGTTFGPPGPRCE</sequence>
<dbReference type="Gene3D" id="1.10.10.60">
    <property type="entry name" value="Homeodomain-like"/>
    <property type="match status" value="1"/>
</dbReference>
<dbReference type="InterPro" id="IPR009057">
    <property type="entry name" value="Homeodomain-like_sf"/>
</dbReference>
<comment type="caution">
    <text evidence="1">The sequence shown here is derived from an EMBL/GenBank/DDBJ whole genome shotgun (WGS) entry which is preliminary data.</text>
</comment>
<organism evidence="1 2">
    <name type="scientific">Amycolatopsis samaneae</name>
    <dbReference type="NCBI Taxonomy" id="664691"/>
    <lineage>
        <taxon>Bacteria</taxon>
        <taxon>Bacillati</taxon>
        <taxon>Actinomycetota</taxon>
        <taxon>Actinomycetes</taxon>
        <taxon>Pseudonocardiales</taxon>
        <taxon>Pseudonocardiaceae</taxon>
        <taxon>Amycolatopsis</taxon>
    </lineage>
</organism>
<dbReference type="SUPFAM" id="SSF46689">
    <property type="entry name" value="Homeodomain-like"/>
    <property type="match status" value="1"/>
</dbReference>
<keyword evidence="2" id="KW-1185">Reference proteome</keyword>
<reference evidence="2" key="1">
    <citation type="journal article" date="2019" name="Int. J. Syst. Evol. Microbiol.">
        <title>The Global Catalogue of Microorganisms (GCM) 10K type strain sequencing project: providing services to taxonomists for standard genome sequencing and annotation.</title>
        <authorList>
            <consortium name="The Broad Institute Genomics Platform"/>
            <consortium name="The Broad Institute Genome Sequencing Center for Infectious Disease"/>
            <person name="Wu L."/>
            <person name="Ma J."/>
        </authorList>
    </citation>
    <scope>NUCLEOTIDE SEQUENCE [LARGE SCALE GENOMIC DNA]</scope>
    <source>
        <strain evidence="2">CGMCC 4.7643</strain>
    </source>
</reference>
<protein>
    <submittedName>
        <fullName evidence="1">Uncharacterized protein</fullName>
    </submittedName>
</protein>
<evidence type="ECO:0000313" key="2">
    <source>
        <dbReference type="Proteomes" id="UP001597419"/>
    </source>
</evidence>
<gene>
    <name evidence="1" type="ORF">ACFSYJ_08575</name>
</gene>
<accession>A0ABW5GDY5</accession>
<name>A0ABW5GDY5_9PSEU</name>
<proteinExistence type="predicted"/>
<evidence type="ECO:0000313" key="1">
    <source>
        <dbReference type="EMBL" id="MFD2458652.1"/>
    </source>
</evidence>
<dbReference type="EMBL" id="JBHUKU010000004">
    <property type="protein sequence ID" value="MFD2458652.1"/>
    <property type="molecule type" value="Genomic_DNA"/>
</dbReference>